<proteinExistence type="predicted"/>
<dbReference type="STRING" id="522306.CAP2UW1_2929"/>
<dbReference type="AlphaFoldDB" id="C7RU43"/>
<protein>
    <submittedName>
        <fullName evidence="1">Uncharacterized protein</fullName>
    </submittedName>
</protein>
<accession>C7RU43</accession>
<dbReference type="OrthoDB" id="8741591at2"/>
<dbReference type="HOGENOM" id="CLU_1003339_0_0_4"/>
<reference evidence="1" key="1">
    <citation type="submission" date="2009-08" db="EMBL/GenBank/DDBJ databases">
        <authorList>
            <consortium name="US DOE Joint Genome Institute"/>
            <person name="Lucas S."/>
            <person name="Copeland A."/>
            <person name="Lapidus A."/>
            <person name="Glavina del Rio T."/>
            <person name="Dalin E."/>
            <person name="Tice H."/>
            <person name="Bruce D."/>
            <person name="Barry K."/>
            <person name="Pitluck S."/>
            <person name="Lowry S."/>
            <person name="Larimer F."/>
            <person name="Land M."/>
            <person name="Hauser L."/>
            <person name="Kyrpides N."/>
            <person name="Ivanova N."/>
            <person name="McMahon K.D."/>
            <person name="Hugenholtz P."/>
        </authorList>
    </citation>
    <scope>NUCLEOTIDE SEQUENCE</scope>
    <source>
        <strain evidence="1">UW-1</strain>
    </source>
</reference>
<reference evidence="1" key="2">
    <citation type="submission" date="2009-09" db="EMBL/GenBank/DDBJ databases">
        <title>Complete sequence of chromosome of Candidatus Accumulibacter phosphatis clade IIA str. UW-1.</title>
        <authorList>
            <consortium name="US DOE Joint Genome Institute"/>
            <person name="Martin H.G."/>
            <person name="Ivanova N."/>
            <person name="Kunin V."/>
            <person name="Warnecke F."/>
            <person name="Barry K."/>
            <person name="He S."/>
            <person name="Salamov A."/>
            <person name="Szeto E."/>
            <person name="Dalin E."/>
            <person name="Pangilinan J.L."/>
            <person name="Lapidus A."/>
            <person name="Lowry S."/>
            <person name="Kyrpides N.C."/>
            <person name="McMahon K.D."/>
            <person name="Hugenholtz P."/>
        </authorList>
    </citation>
    <scope>NUCLEOTIDE SEQUENCE [LARGE SCALE GENOMIC DNA]</scope>
    <source>
        <strain evidence="1">UW-1</strain>
    </source>
</reference>
<evidence type="ECO:0000313" key="1">
    <source>
        <dbReference type="EMBL" id="ACV36207.1"/>
    </source>
</evidence>
<organism evidence="1">
    <name type="scientific">Accumulibacter regalis</name>
    <dbReference type="NCBI Taxonomy" id="522306"/>
    <lineage>
        <taxon>Bacteria</taxon>
        <taxon>Pseudomonadati</taxon>
        <taxon>Pseudomonadota</taxon>
        <taxon>Betaproteobacteria</taxon>
        <taxon>Candidatus Accumulibacter</taxon>
    </lineage>
</organism>
<gene>
    <name evidence="1" type="ordered locus">CAP2UW1_2929</name>
</gene>
<sequence>MFGPAQSGAEHHRRWLRTDDPLAEVDSLRDVSRSAERTVGVGLQPLLLDFLMLVRSARAAAAVGGSIAAALGAAPDEVANRVQAMARADMLRITRGIGNGDDALVEPTARHAAALEQFEEFLAGAFVSRVTLRRALLVNRISDAALAACVQRIFDRFFDLGWLYLHNWAGTCPMMATLVAEALRVDGHPSQVMLGSFDAVLDSKTFGMGRQGVSGPGRLDGHVLCVADGRAVVTASSSRVSSRRILRERRRFAKAVRPTRSCSTKSTTGSAAVCGAR</sequence>
<dbReference type="EMBL" id="CP001715">
    <property type="protein sequence ID" value="ACV36207.1"/>
    <property type="molecule type" value="Genomic_DNA"/>
</dbReference>
<dbReference type="KEGG" id="app:CAP2UW1_2929"/>
<name>C7RU43_ACCRE</name>